<protein>
    <recommendedName>
        <fullName evidence="3">C2H2-type domain-containing protein</fullName>
    </recommendedName>
</protein>
<feature type="region of interest" description="Disordered" evidence="2">
    <location>
        <begin position="29"/>
        <end position="60"/>
    </location>
</feature>
<dbReference type="EMBL" id="JABSTR010000002">
    <property type="protein sequence ID" value="KAH9363691.1"/>
    <property type="molecule type" value="Genomic_DNA"/>
</dbReference>
<keyword evidence="5" id="KW-1185">Reference proteome</keyword>
<dbReference type="PANTHER" id="PTHR13309">
    <property type="entry name" value="NUCLEAR FRAGILE X MENTAL RETARDATION PROTEIN INTERACTING PROTEIN 1"/>
    <property type="match status" value="1"/>
</dbReference>
<feature type="region of interest" description="Disordered" evidence="2">
    <location>
        <begin position="158"/>
        <end position="250"/>
    </location>
</feature>
<keyword evidence="1" id="KW-0862">Zinc</keyword>
<name>A0A9J6FLK0_HAELO</name>
<dbReference type="OMA" id="ASLMACY"/>
<keyword evidence="1" id="KW-0863">Zinc-finger</keyword>
<dbReference type="AlphaFoldDB" id="A0A9J6FLK0"/>
<dbReference type="InterPro" id="IPR013087">
    <property type="entry name" value="Znf_C2H2_type"/>
</dbReference>
<keyword evidence="1" id="KW-0479">Metal-binding</keyword>
<evidence type="ECO:0000313" key="5">
    <source>
        <dbReference type="Proteomes" id="UP000821853"/>
    </source>
</evidence>
<organism evidence="4 5">
    <name type="scientific">Haemaphysalis longicornis</name>
    <name type="common">Bush tick</name>
    <dbReference type="NCBI Taxonomy" id="44386"/>
    <lineage>
        <taxon>Eukaryota</taxon>
        <taxon>Metazoa</taxon>
        <taxon>Ecdysozoa</taxon>
        <taxon>Arthropoda</taxon>
        <taxon>Chelicerata</taxon>
        <taxon>Arachnida</taxon>
        <taxon>Acari</taxon>
        <taxon>Parasitiformes</taxon>
        <taxon>Ixodida</taxon>
        <taxon>Ixodoidea</taxon>
        <taxon>Ixodidae</taxon>
        <taxon>Haemaphysalinae</taxon>
        <taxon>Haemaphysalis</taxon>
    </lineage>
</organism>
<dbReference type="InterPro" id="IPR019496">
    <property type="entry name" value="NUFIP1_cons_dom"/>
</dbReference>
<proteinExistence type="predicted"/>
<evidence type="ECO:0000256" key="2">
    <source>
        <dbReference type="SAM" id="MobiDB-lite"/>
    </source>
</evidence>
<dbReference type="InterPro" id="IPR039136">
    <property type="entry name" value="NUFIP1-like"/>
</dbReference>
<dbReference type="PROSITE" id="PS00028">
    <property type="entry name" value="ZINC_FINGER_C2H2_1"/>
    <property type="match status" value="1"/>
</dbReference>
<evidence type="ECO:0000256" key="1">
    <source>
        <dbReference type="PROSITE-ProRule" id="PRU00042"/>
    </source>
</evidence>
<comment type="caution">
    <text evidence="4">The sequence shown here is derived from an EMBL/GenBank/DDBJ whole genome shotgun (WGS) entry which is preliminary data.</text>
</comment>
<feature type="compositionally biased region" description="Basic and acidic residues" evidence="2">
    <location>
        <begin position="158"/>
        <end position="172"/>
    </location>
</feature>
<evidence type="ECO:0000259" key="3">
    <source>
        <dbReference type="PROSITE" id="PS50157"/>
    </source>
</evidence>
<feature type="compositionally biased region" description="Basic residues" evidence="2">
    <location>
        <begin position="173"/>
        <end position="184"/>
    </location>
</feature>
<sequence length="408" mass="44946">MAAVEKCVLDNPFRATLAKEDTLSPSPCVNGARFNASTDRGRAGRGGRGQHRPGQRGPKRPFPDACDFYCDSCEQGFADHAELANHYSEHVPCPRDGCDFAASPTLVSLHEKLQHDNPLIRRCANVAVTIEDVEEWRRQRRLRYPTLQNIEAKKAAVAEQQMRREVLKEDSKRRRFKKRRHGRRNASASNRAPQQQPPPPPPPPPPPAIEASPREASPVKPSPNEPDQITDSESDVEQKAPAPPSPPAVSSALASLMACYNSDSDDEAPVEIPQAVPSAVVTDQASPNEVTTPPMPIETTPVNSTQPPPPTRTTDKAPPRQKPTYRPPPRRLTLLQKLLASEVRHERNVNSPVCTPTLWRTTSSASPDPRATSAASVRVTDTDTLFWQTRKHLWVLFVFSALGGFAAQ</sequence>
<reference evidence="4 5" key="1">
    <citation type="journal article" date="2020" name="Cell">
        <title>Large-Scale Comparative Analyses of Tick Genomes Elucidate Their Genetic Diversity and Vector Capacities.</title>
        <authorList>
            <consortium name="Tick Genome and Microbiome Consortium (TIGMIC)"/>
            <person name="Jia N."/>
            <person name="Wang J."/>
            <person name="Shi W."/>
            <person name="Du L."/>
            <person name="Sun Y."/>
            <person name="Zhan W."/>
            <person name="Jiang J.F."/>
            <person name="Wang Q."/>
            <person name="Zhang B."/>
            <person name="Ji P."/>
            <person name="Bell-Sakyi L."/>
            <person name="Cui X.M."/>
            <person name="Yuan T.T."/>
            <person name="Jiang B.G."/>
            <person name="Yang W.F."/>
            <person name="Lam T.T."/>
            <person name="Chang Q.C."/>
            <person name="Ding S.J."/>
            <person name="Wang X.J."/>
            <person name="Zhu J.G."/>
            <person name="Ruan X.D."/>
            <person name="Zhao L."/>
            <person name="Wei J.T."/>
            <person name="Ye R.Z."/>
            <person name="Que T.C."/>
            <person name="Du C.H."/>
            <person name="Zhou Y.H."/>
            <person name="Cheng J.X."/>
            <person name="Dai P.F."/>
            <person name="Guo W.B."/>
            <person name="Han X.H."/>
            <person name="Huang E.J."/>
            <person name="Li L.F."/>
            <person name="Wei W."/>
            <person name="Gao Y.C."/>
            <person name="Liu J.Z."/>
            <person name="Shao H.Z."/>
            <person name="Wang X."/>
            <person name="Wang C.C."/>
            <person name="Yang T.C."/>
            <person name="Huo Q.B."/>
            <person name="Li W."/>
            <person name="Chen H.Y."/>
            <person name="Chen S.E."/>
            <person name="Zhou L.G."/>
            <person name="Ni X.B."/>
            <person name="Tian J.H."/>
            <person name="Sheng Y."/>
            <person name="Liu T."/>
            <person name="Pan Y.S."/>
            <person name="Xia L.Y."/>
            <person name="Li J."/>
            <person name="Zhao F."/>
            <person name="Cao W.C."/>
        </authorList>
    </citation>
    <scope>NUCLEOTIDE SEQUENCE [LARGE SCALE GENOMIC DNA]</scope>
    <source>
        <strain evidence="4">HaeL-2018</strain>
    </source>
</reference>
<feature type="compositionally biased region" description="Basic residues" evidence="2">
    <location>
        <begin position="43"/>
        <end position="59"/>
    </location>
</feature>
<accession>A0A9J6FLK0</accession>
<dbReference type="GO" id="GO:0005634">
    <property type="term" value="C:nucleus"/>
    <property type="evidence" value="ECO:0007669"/>
    <property type="project" value="TreeGrafter"/>
</dbReference>
<feature type="domain" description="C2H2-type" evidence="3">
    <location>
        <begin position="68"/>
        <end position="90"/>
    </location>
</feature>
<dbReference type="SUPFAM" id="SSF101447">
    <property type="entry name" value="Formin homology 2 domain (FH2 domain)"/>
    <property type="match status" value="1"/>
</dbReference>
<dbReference type="PROSITE" id="PS50157">
    <property type="entry name" value="ZINC_FINGER_C2H2_2"/>
    <property type="match status" value="1"/>
</dbReference>
<evidence type="ECO:0000313" key="4">
    <source>
        <dbReference type="EMBL" id="KAH9363691.1"/>
    </source>
</evidence>
<feature type="compositionally biased region" description="Polar residues" evidence="2">
    <location>
        <begin position="281"/>
        <end position="291"/>
    </location>
</feature>
<dbReference type="GO" id="GO:0000492">
    <property type="term" value="P:box C/D snoRNP assembly"/>
    <property type="evidence" value="ECO:0007669"/>
    <property type="project" value="TreeGrafter"/>
</dbReference>
<dbReference type="PANTHER" id="PTHR13309:SF0">
    <property type="entry name" value="FMR1-INTERACTING PROTEIN NUFIP1"/>
    <property type="match status" value="1"/>
</dbReference>
<dbReference type="OrthoDB" id="273070at2759"/>
<gene>
    <name evidence="4" type="ORF">HPB48_002030</name>
</gene>
<feature type="compositionally biased region" description="Pro residues" evidence="2">
    <location>
        <begin position="195"/>
        <end position="208"/>
    </location>
</feature>
<dbReference type="Pfam" id="PF10453">
    <property type="entry name" value="NUFIP1"/>
    <property type="match status" value="1"/>
</dbReference>
<feature type="region of interest" description="Disordered" evidence="2">
    <location>
        <begin position="277"/>
        <end position="330"/>
    </location>
</feature>
<dbReference type="VEuPathDB" id="VectorBase:HLOH_064560"/>
<dbReference type="GO" id="GO:0003723">
    <property type="term" value="F:RNA binding"/>
    <property type="evidence" value="ECO:0007669"/>
    <property type="project" value="InterPro"/>
</dbReference>
<dbReference type="Proteomes" id="UP000821853">
    <property type="component" value="Chromosome 10"/>
</dbReference>
<dbReference type="GO" id="GO:0008270">
    <property type="term" value="F:zinc ion binding"/>
    <property type="evidence" value="ECO:0007669"/>
    <property type="project" value="UniProtKB-KW"/>
</dbReference>